<sequence length="358" mass="39927">MHFNDPHPHLPTQTPEASDSLERGPSGYVLTQIPRILVVDDDAATRNYIGEVLRSSDYQVETRESGKSALEYLQTAEEGQLPNVIICDWVMPELSGVDLCRRLKGSADGQFVYFILLTARSEIGDRVRGLDAGADEFIAKPVDPDELQARVRAGLRLQRLTQALAQANRQLQARNDLLESLSLTDPLTGVLNRRALDQALPHLLKQVGPRFGEARYRYLCLLMMDVDHFKQVNDTHGHYIGDCVLQAIAGRLQNQLRPSSLLYRYGGEEFVCITPGLNPSRSYRYADFLRRVISNDPIAISPKRSLLITISIGGAVITEDHHLEPEAALQQADEALYQAKQAGRNRVHILTPPLDTSS</sequence>
<dbReference type="Gene3D" id="3.30.70.270">
    <property type="match status" value="1"/>
</dbReference>
<dbReference type="Gene3D" id="3.40.50.2300">
    <property type="match status" value="1"/>
</dbReference>
<accession>A0ABT0CFL5</accession>
<evidence type="ECO:0000256" key="3">
    <source>
        <dbReference type="SAM" id="MobiDB-lite"/>
    </source>
</evidence>
<organism evidence="6 7">
    <name type="scientific">Thermostichus vulcanus str. 'Rupite'</name>
    <dbReference type="NCBI Taxonomy" id="2813851"/>
    <lineage>
        <taxon>Bacteria</taxon>
        <taxon>Bacillati</taxon>
        <taxon>Cyanobacteriota</taxon>
        <taxon>Cyanophyceae</taxon>
        <taxon>Thermostichales</taxon>
        <taxon>Thermostichaceae</taxon>
        <taxon>Thermostichus</taxon>
    </lineage>
</organism>
<dbReference type="PANTHER" id="PTHR45138:SF9">
    <property type="entry name" value="DIGUANYLATE CYCLASE DGCM-RELATED"/>
    <property type="match status" value="1"/>
</dbReference>
<dbReference type="InterPro" id="IPR001789">
    <property type="entry name" value="Sig_transdc_resp-reg_receiver"/>
</dbReference>
<dbReference type="NCBIfam" id="TIGR00254">
    <property type="entry name" value="GGDEF"/>
    <property type="match status" value="1"/>
</dbReference>
<feature type="coiled-coil region" evidence="2">
    <location>
        <begin position="150"/>
        <end position="177"/>
    </location>
</feature>
<feature type="region of interest" description="Disordered" evidence="3">
    <location>
        <begin position="1"/>
        <end position="24"/>
    </location>
</feature>
<evidence type="ECO:0000256" key="2">
    <source>
        <dbReference type="SAM" id="Coils"/>
    </source>
</evidence>
<dbReference type="CDD" id="cd17574">
    <property type="entry name" value="REC_OmpR"/>
    <property type="match status" value="1"/>
</dbReference>
<dbReference type="InterPro" id="IPR000160">
    <property type="entry name" value="GGDEF_dom"/>
</dbReference>
<evidence type="ECO:0000259" key="5">
    <source>
        <dbReference type="PROSITE" id="PS50887"/>
    </source>
</evidence>
<gene>
    <name evidence="6" type="ORF">JX360_16860</name>
</gene>
<comment type="caution">
    <text evidence="6">The sequence shown here is derived from an EMBL/GenBank/DDBJ whole genome shotgun (WGS) entry which is preliminary data.</text>
</comment>
<dbReference type="InterPro" id="IPR043128">
    <property type="entry name" value="Rev_trsase/Diguanyl_cyclase"/>
</dbReference>
<feature type="domain" description="Response regulatory" evidence="4">
    <location>
        <begin position="35"/>
        <end position="155"/>
    </location>
</feature>
<protein>
    <submittedName>
        <fullName evidence="6">Diguanylate cyclase</fullName>
    </submittedName>
</protein>
<name>A0ABT0CFL5_THEVL</name>
<dbReference type="EMBL" id="JAFIRA010000078">
    <property type="protein sequence ID" value="MCJ2544556.1"/>
    <property type="molecule type" value="Genomic_DNA"/>
</dbReference>
<dbReference type="SMART" id="SM00267">
    <property type="entry name" value="GGDEF"/>
    <property type="match status" value="1"/>
</dbReference>
<feature type="domain" description="GGDEF" evidence="5">
    <location>
        <begin position="217"/>
        <end position="352"/>
    </location>
</feature>
<dbReference type="InterPro" id="IPR050469">
    <property type="entry name" value="Diguanylate_Cyclase"/>
</dbReference>
<reference evidence="6" key="1">
    <citation type="submission" date="2021-02" db="EMBL/GenBank/DDBJ databases">
        <title>The CRISPR/cas machinery reduction and long-range gene transfer in the hot spring cyanobacterium Synechococcus.</title>
        <authorList>
            <person name="Dvorak P."/>
            <person name="Jahodarova E."/>
            <person name="Hasler P."/>
            <person name="Poulickova A."/>
        </authorList>
    </citation>
    <scope>NUCLEOTIDE SEQUENCE</scope>
    <source>
        <strain evidence="6">Rupite</strain>
    </source>
</reference>
<keyword evidence="7" id="KW-1185">Reference proteome</keyword>
<dbReference type="Pfam" id="PF00072">
    <property type="entry name" value="Response_reg"/>
    <property type="match status" value="1"/>
</dbReference>
<dbReference type="InterPro" id="IPR011006">
    <property type="entry name" value="CheY-like_superfamily"/>
</dbReference>
<dbReference type="Proteomes" id="UP000830835">
    <property type="component" value="Unassembled WGS sequence"/>
</dbReference>
<evidence type="ECO:0000259" key="4">
    <source>
        <dbReference type="PROSITE" id="PS50110"/>
    </source>
</evidence>
<dbReference type="SMART" id="SM00448">
    <property type="entry name" value="REC"/>
    <property type="match status" value="1"/>
</dbReference>
<evidence type="ECO:0000256" key="1">
    <source>
        <dbReference type="PROSITE-ProRule" id="PRU00169"/>
    </source>
</evidence>
<dbReference type="Pfam" id="PF00990">
    <property type="entry name" value="GGDEF"/>
    <property type="match status" value="1"/>
</dbReference>
<dbReference type="InterPro" id="IPR029787">
    <property type="entry name" value="Nucleotide_cyclase"/>
</dbReference>
<evidence type="ECO:0000313" key="7">
    <source>
        <dbReference type="Proteomes" id="UP000830835"/>
    </source>
</evidence>
<feature type="modified residue" description="4-aspartylphosphate" evidence="1">
    <location>
        <position position="88"/>
    </location>
</feature>
<keyword evidence="2" id="KW-0175">Coiled coil</keyword>
<dbReference type="PROSITE" id="PS50887">
    <property type="entry name" value="GGDEF"/>
    <property type="match status" value="1"/>
</dbReference>
<dbReference type="CDD" id="cd01949">
    <property type="entry name" value="GGDEF"/>
    <property type="match status" value="1"/>
</dbReference>
<proteinExistence type="predicted"/>
<dbReference type="RefSeq" id="WP_244353247.1">
    <property type="nucleotide sequence ID" value="NZ_JAFIRA010000078.1"/>
</dbReference>
<dbReference type="SUPFAM" id="SSF52172">
    <property type="entry name" value="CheY-like"/>
    <property type="match status" value="1"/>
</dbReference>
<keyword evidence="1" id="KW-0597">Phosphoprotein</keyword>
<dbReference type="PANTHER" id="PTHR45138">
    <property type="entry name" value="REGULATORY COMPONENTS OF SENSORY TRANSDUCTION SYSTEM"/>
    <property type="match status" value="1"/>
</dbReference>
<evidence type="ECO:0000313" key="6">
    <source>
        <dbReference type="EMBL" id="MCJ2544556.1"/>
    </source>
</evidence>
<dbReference type="SUPFAM" id="SSF55073">
    <property type="entry name" value="Nucleotide cyclase"/>
    <property type="match status" value="1"/>
</dbReference>
<dbReference type="PROSITE" id="PS50110">
    <property type="entry name" value="RESPONSE_REGULATORY"/>
    <property type="match status" value="1"/>
</dbReference>